<evidence type="ECO:0000256" key="2">
    <source>
        <dbReference type="ARBA" id="ARBA00010992"/>
    </source>
</evidence>
<comment type="subcellular location">
    <subcellularLocation>
        <location evidence="1">Membrane</location>
        <topology evidence="1">Multi-pass membrane protein</topology>
    </subcellularLocation>
</comment>
<organism evidence="11 12">
    <name type="scientific">Pyricularia oryzae</name>
    <name type="common">Rice blast fungus</name>
    <name type="synonym">Magnaporthe oryzae</name>
    <dbReference type="NCBI Taxonomy" id="318829"/>
    <lineage>
        <taxon>Eukaryota</taxon>
        <taxon>Fungi</taxon>
        <taxon>Dikarya</taxon>
        <taxon>Ascomycota</taxon>
        <taxon>Pezizomycotina</taxon>
        <taxon>Sordariomycetes</taxon>
        <taxon>Sordariomycetidae</taxon>
        <taxon>Magnaporthales</taxon>
        <taxon>Pyriculariaceae</taxon>
        <taxon>Pyricularia</taxon>
    </lineage>
</organism>
<dbReference type="Gene3D" id="1.20.1250.20">
    <property type="entry name" value="MFS general substrate transporter like domains"/>
    <property type="match status" value="1"/>
</dbReference>
<dbReference type="InterPro" id="IPR020846">
    <property type="entry name" value="MFS_dom"/>
</dbReference>
<feature type="transmembrane region" description="Helical" evidence="9">
    <location>
        <begin position="447"/>
        <end position="466"/>
    </location>
</feature>
<protein>
    <recommendedName>
        <fullName evidence="10">Major facilitator superfamily (MFS) profile domain-containing protein</fullName>
    </recommendedName>
</protein>
<evidence type="ECO:0000256" key="4">
    <source>
        <dbReference type="ARBA" id="ARBA00022692"/>
    </source>
</evidence>
<evidence type="ECO:0000313" key="11">
    <source>
        <dbReference type="EMBL" id="QBZ65400.1"/>
    </source>
</evidence>
<dbReference type="InterPro" id="IPR005828">
    <property type="entry name" value="MFS_sugar_transport-like"/>
</dbReference>
<feature type="transmembrane region" description="Helical" evidence="9">
    <location>
        <begin position="413"/>
        <end position="435"/>
    </location>
</feature>
<dbReference type="Pfam" id="PF00083">
    <property type="entry name" value="Sugar_tr"/>
    <property type="match status" value="1"/>
</dbReference>
<feature type="transmembrane region" description="Helical" evidence="9">
    <location>
        <begin position="162"/>
        <end position="182"/>
    </location>
</feature>
<dbReference type="PRINTS" id="PR00171">
    <property type="entry name" value="SUGRTRNSPORT"/>
</dbReference>
<dbReference type="EMBL" id="CP034210">
    <property type="protein sequence ID" value="QBZ65400.1"/>
    <property type="molecule type" value="Genomic_DNA"/>
</dbReference>
<dbReference type="InterPro" id="IPR036259">
    <property type="entry name" value="MFS_trans_sf"/>
</dbReference>
<keyword evidence="5 9" id="KW-1133">Transmembrane helix</keyword>
<dbReference type="GO" id="GO:0005351">
    <property type="term" value="F:carbohydrate:proton symporter activity"/>
    <property type="evidence" value="ECO:0007669"/>
    <property type="project" value="TreeGrafter"/>
</dbReference>
<feature type="transmembrane region" description="Helical" evidence="9">
    <location>
        <begin position="73"/>
        <end position="92"/>
    </location>
</feature>
<keyword evidence="3 7" id="KW-0813">Transport</keyword>
<proteinExistence type="inferred from homology"/>
<feature type="region of interest" description="Disordered" evidence="8">
    <location>
        <begin position="501"/>
        <end position="529"/>
    </location>
</feature>
<sequence length="529" mass="58182">MAPPKPQPTLRGAANVPRHFNGALTYAVVLIAVSQINFGLDQGIFSNTQAMPHFYRQFGAPDPKTGKYALDPVFLSLLNSLPFICFFLGLVQGSYISNKWGRRTSMHVMCVWALISAAVCVSARGRVQVVAGRMINYLYIGMELAVVPIIQSEMVPAPVRGFIVGTYQLGLGLGHILASLICRATSDIDSNNSWIIPYGCMFLIPSIILCMLWHMPESPRWLLLQGRDDAALASLRRLRVGRFTEEQIRDELASFRSTINVAADKGTWKEVFQGSNRKRTLIVCGVNVFFQLTGHNFVSKYGTIFLRSLNTFNAFSMSLINSCINTLVIIFTMFLSDMVGRVPLLITGASIQTAALLTMGGLGTAGGERAPLPIREGITSMVTLFGVGFNLGWAPLSHVVAAEIPTLRLRDKIYGLGSAINIIIQFLVAFIVPYLMDDAYAGLGPRVGFIFGTVAFVAVVFSWFCVPECSGRTLEEIDRLFLEGVPIRSFKTHVLADQEEDKGLQRNSESWPHKREDAKGAGWVDARAV</sequence>
<dbReference type="InterPro" id="IPR050360">
    <property type="entry name" value="MFS_Sugar_Transporters"/>
</dbReference>
<feature type="transmembrane region" description="Helical" evidence="9">
    <location>
        <begin position="342"/>
        <end position="362"/>
    </location>
</feature>
<dbReference type="InterPro" id="IPR003663">
    <property type="entry name" value="Sugar/inositol_transpt"/>
</dbReference>
<reference evidence="11 12" key="1">
    <citation type="journal article" date="2019" name="Mol. Biol. Evol.">
        <title>Blast fungal genomes show frequent chromosomal changes, gene gains and losses, and effector gene turnover.</title>
        <authorList>
            <person name="Gomez Luciano L.B."/>
            <person name="Jason Tsai I."/>
            <person name="Chuma I."/>
            <person name="Tosa Y."/>
            <person name="Chen Y.H."/>
            <person name="Li J.Y."/>
            <person name="Li M.Y."/>
            <person name="Jade Lu M.Y."/>
            <person name="Nakayashiki H."/>
            <person name="Li W.H."/>
        </authorList>
    </citation>
    <scope>NUCLEOTIDE SEQUENCE [LARGE SCALE GENOMIC DNA]</scope>
    <source>
        <strain evidence="11">MZ5-1-6</strain>
    </source>
</reference>
<feature type="transmembrane region" description="Helical" evidence="9">
    <location>
        <begin position="314"/>
        <end position="335"/>
    </location>
</feature>
<evidence type="ECO:0000259" key="10">
    <source>
        <dbReference type="PROSITE" id="PS50850"/>
    </source>
</evidence>
<dbReference type="NCBIfam" id="TIGR00879">
    <property type="entry name" value="SP"/>
    <property type="match status" value="1"/>
</dbReference>
<dbReference type="AlphaFoldDB" id="A0A4P7NSQ9"/>
<gene>
    <name evidence="11" type="ORF">PoMZ_12359</name>
</gene>
<accession>A0A4P7NSQ9</accession>
<dbReference type="PROSITE" id="PS50850">
    <property type="entry name" value="MFS"/>
    <property type="match status" value="1"/>
</dbReference>
<keyword evidence="4 9" id="KW-0812">Transmembrane</keyword>
<comment type="similarity">
    <text evidence="2 7">Belongs to the major facilitator superfamily. Sugar transporter (TC 2.A.1.1) family.</text>
</comment>
<evidence type="ECO:0000256" key="1">
    <source>
        <dbReference type="ARBA" id="ARBA00004141"/>
    </source>
</evidence>
<evidence type="ECO:0000313" key="12">
    <source>
        <dbReference type="Proteomes" id="UP000294847"/>
    </source>
</evidence>
<evidence type="ECO:0000256" key="3">
    <source>
        <dbReference type="ARBA" id="ARBA00022448"/>
    </source>
</evidence>
<evidence type="ECO:0000256" key="7">
    <source>
        <dbReference type="RuleBase" id="RU003346"/>
    </source>
</evidence>
<dbReference type="Proteomes" id="UP000294847">
    <property type="component" value="Chromosome 7"/>
</dbReference>
<evidence type="ECO:0000256" key="9">
    <source>
        <dbReference type="SAM" id="Phobius"/>
    </source>
</evidence>
<evidence type="ECO:0000256" key="6">
    <source>
        <dbReference type="ARBA" id="ARBA00023136"/>
    </source>
</evidence>
<dbReference type="PANTHER" id="PTHR48022:SF77">
    <property type="entry name" value="MAJOR FACILITATOR SUPERFAMILY (MFS) PROFILE DOMAIN-CONTAINING PROTEIN"/>
    <property type="match status" value="1"/>
</dbReference>
<keyword evidence="6 9" id="KW-0472">Membrane</keyword>
<feature type="transmembrane region" description="Helical" evidence="9">
    <location>
        <begin position="104"/>
        <end position="122"/>
    </location>
</feature>
<evidence type="ECO:0000256" key="5">
    <source>
        <dbReference type="ARBA" id="ARBA00022989"/>
    </source>
</evidence>
<feature type="transmembrane region" description="Helical" evidence="9">
    <location>
        <begin position="194"/>
        <end position="215"/>
    </location>
</feature>
<dbReference type="PANTHER" id="PTHR48022">
    <property type="entry name" value="PLASTIDIC GLUCOSE TRANSPORTER 4"/>
    <property type="match status" value="1"/>
</dbReference>
<dbReference type="SUPFAM" id="SSF103473">
    <property type="entry name" value="MFS general substrate transporter"/>
    <property type="match status" value="1"/>
</dbReference>
<feature type="domain" description="Major facilitator superfamily (MFS) profile" evidence="10">
    <location>
        <begin position="27"/>
        <end position="470"/>
    </location>
</feature>
<dbReference type="GO" id="GO:0016020">
    <property type="term" value="C:membrane"/>
    <property type="evidence" value="ECO:0007669"/>
    <property type="project" value="UniProtKB-SubCell"/>
</dbReference>
<evidence type="ECO:0000256" key="8">
    <source>
        <dbReference type="SAM" id="MobiDB-lite"/>
    </source>
</evidence>
<feature type="transmembrane region" description="Helical" evidence="9">
    <location>
        <begin position="20"/>
        <end position="40"/>
    </location>
</feature>
<feature type="transmembrane region" description="Helical" evidence="9">
    <location>
        <begin position="382"/>
        <end position="401"/>
    </location>
</feature>
<name>A0A4P7NSQ9_PYROR</name>